<evidence type="ECO:0000313" key="2">
    <source>
        <dbReference type="EMBL" id="VIO72772.1"/>
    </source>
</evidence>
<feature type="transmembrane region" description="Helical" evidence="1">
    <location>
        <begin position="36"/>
        <end position="53"/>
    </location>
</feature>
<dbReference type="Proteomes" id="UP000328092">
    <property type="component" value="Unassembled WGS sequence"/>
</dbReference>
<proteinExistence type="predicted"/>
<organism evidence="2 3">
    <name type="scientific">Bradyrhizobium ivorense</name>
    <dbReference type="NCBI Taxonomy" id="2511166"/>
    <lineage>
        <taxon>Bacteria</taxon>
        <taxon>Pseudomonadati</taxon>
        <taxon>Pseudomonadota</taxon>
        <taxon>Alphaproteobacteria</taxon>
        <taxon>Hyphomicrobiales</taxon>
        <taxon>Nitrobacteraceae</taxon>
        <taxon>Bradyrhizobium</taxon>
    </lineage>
</organism>
<sequence length="79" mass="8909">MHIRPRTYLHFLSRRRSLRDSIPPQNRDAPAEASPFLIYVVTVLAFLLAILELDAHRAELEALGLLRSACSIPANFLSP</sequence>
<keyword evidence="3" id="KW-1185">Reference proteome</keyword>
<protein>
    <submittedName>
        <fullName evidence="2">Uncharacterized protein</fullName>
    </submittedName>
</protein>
<keyword evidence="1" id="KW-0812">Transmembrane</keyword>
<dbReference type="AlphaFoldDB" id="A0A508TBB8"/>
<keyword evidence="1" id="KW-1133">Transmembrane helix</keyword>
<gene>
    <name evidence="2" type="ORF">CI1B_44190</name>
</gene>
<reference evidence="2" key="1">
    <citation type="submission" date="2019-02" db="EMBL/GenBank/DDBJ databases">
        <authorList>
            <person name="Pothier F.J."/>
        </authorList>
    </citation>
    <scope>NUCLEOTIDE SEQUENCE</scope>
    <source>
        <strain evidence="2">CI-1B</strain>
    </source>
</reference>
<accession>A0A508TBB8</accession>
<dbReference type="OrthoDB" id="8244147at2"/>
<keyword evidence="1" id="KW-0472">Membrane</keyword>
<dbReference type="EMBL" id="CAADFC020000016">
    <property type="protein sequence ID" value="VIO72772.1"/>
    <property type="molecule type" value="Genomic_DNA"/>
</dbReference>
<evidence type="ECO:0000256" key="1">
    <source>
        <dbReference type="SAM" id="Phobius"/>
    </source>
</evidence>
<evidence type="ECO:0000313" key="3">
    <source>
        <dbReference type="Proteomes" id="UP000328092"/>
    </source>
</evidence>
<name>A0A508TBB8_9BRAD</name>
<comment type="caution">
    <text evidence="2">The sequence shown here is derived from an EMBL/GenBank/DDBJ whole genome shotgun (WGS) entry which is preliminary data.</text>
</comment>